<reference evidence="2 3" key="1">
    <citation type="submission" date="2020-08" db="EMBL/GenBank/DDBJ databases">
        <title>A Genomic Blueprint of the Chicken Gut Microbiome.</title>
        <authorList>
            <person name="Gilroy R."/>
            <person name="Ravi A."/>
            <person name="Getino M."/>
            <person name="Pursley I."/>
            <person name="Horton D.L."/>
            <person name="Alikhan N.-F."/>
            <person name="Baker D."/>
            <person name="Gharbi K."/>
            <person name="Hall N."/>
            <person name="Watson M."/>
            <person name="Adriaenssens E.M."/>
            <person name="Foster-Nyarko E."/>
            <person name="Jarju S."/>
            <person name="Secka A."/>
            <person name="Antonio M."/>
            <person name="Oren A."/>
            <person name="Chaudhuri R."/>
            <person name="La Ragione R.M."/>
            <person name="Hildebrand F."/>
            <person name="Pallen M.J."/>
        </authorList>
    </citation>
    <scope>NUCLEOTIDE SEQUENCE [LARGE SCALE GENOMIC DNA]</scope>
    <source>
        <strain evidence="2 3">Sa2BVA9</strain>
    </source>
</reference>
<dbReference type="RefSeq" id="WP_191804744.1">
    <property type="nucleotide sequence ID" value="NZ_JACSQL010000020.1"/>
</dbReference>
<keyword evidence="1" id="KW-1133">Transmembrane helix</keyword>
<dbReference type="Proteomes" id="UP000608071">
    <property type="component" value="Unassembled WGS sequence"/>
</dbReference>
<comment type="caution">
    <text evidence="2">The sequence shown here is derived from an EMBL/GenBank/DDBJ whole genome shotgun (WGS) entry which is preliminary data.</text>
</comment>
<evidence type="ECO:0000256" key="1">
    <source>
        <dbReference type="SAM" id="Phobius"/>
    </source>
</evidence>
<keyword evidence="1" id="KW-0812">Transmembrane</keyword>
<organism evidence="2 3">
    <name type="scientific">Paenibacillus gallinarum</name>
    <dbReference type="NCBI Taxonomy" id="2762232"/>
    <lineage>
        <taxon>Bacteria</taxon>
        <taxon>Bacillati</taxon>
        <taxon>Bacillota</taxon>
        <taxon>Bacilli</taxon>
        <taxon>Bacillales</taxon>
        <taxon>Paenibacillaceae</taxon>
        <taxon>Paenibacillus</taxon>
    </lineage>
</organism>
<evidence type="ECO:0000313" key="3">
    <source>
        <dbReference type="Proteomes" id="UP000608071"/>
    </source>
</evidence>
<keyword evidence="1" id="KW-0472">Membrane</keyword>
<proteinExistence type="predicted"/>
<name>A0ABR8T5Q4_9BACL</name>
<feature type="transmembrane region" description="Helical" evidence="1">
    <location>
        <begin position="6"/>
        <end position="26"/>
    </location>
</feature>
<gene>
    <name evidence="2" type="ORF">H9647_23790</name>
</gene>
<protein>
    <submittedName>
        <fullName evidence="2">Uncharacterized protein</fullName>
    </submittedName>
</protein>
<accession>A0ABR8T5Q4</accession>
<evidence type="ECO:0000313" key="2">
    <source>
        <dbReference type="EMBL" id="MBD7971096.1"/>
    </source>
</evidence>
<dbReference type="EMBL" id="JACSQL010000020">
    <property type="protein sequence ID" value="MBD7971096.1"/>
    <property type="molecule type" value="Genomic_DNA"/>
</dbReference>
<sequence length="203" mass="23692">MKDKKYLLFLIPLCIVAFGIFVYPTMYKYDKLEQKYPVMINRITGETKTLTDTGWTNANDYNIATEEMEEFKEQIMKEISLQRENIKNETIKTLYDEIDAIREKQDVINTTAVEVEEVDQEDEAPSLVEYLQEGEPETDPSDLEKGYFEIGDTKETVEQVMGKPDAISSYLNFETWMYELSLVKFKNGVLSEYDNMSDNLIME</sequence>
<keyword evidence="3" id="KW-1185">Reference proteome</keyword>